<dbReference type="Pfam" id="PF13480">
    <property type="entry name" value="Acetyltransf_6"/>
    <property type="match status" value="1"/>
</dbReference>
<comment type="caution">
    <text evidence="2">The sequence shown here is derived from an EMBL/GenBank/DDBJ whole genome shotgun (WGS) entry which is preliminary data.</text>
</comment>
<organism evidence="2 3">
    <name type="scientific">Spartinivicinus poritis</name>
    <dbReference type="NCBI Taxonomy" id="2994640"/>
    <lineage>
        <taxon>Bacteria</taxon>
        <taxon>Pseudomonadati</taxon>
        <taxon>Pseudomonadota</taxon>
        <taxon>Gammaproteobacteria</taxon>
        <taxon>Oceanospirillales</taxon>
        <taxon>Zooshikellaceae</taxon>
        <taxon>Spartinivicinus</taxon>
    </lineage>
</organism>
<dbReference type="RefSeq" id="WP_274690939.1">
    <property type="nucleotide sequence ID" value="NZ_JAPMOU010000038.1"/>
</dbReference>
<keyword evidence="3" id="KW-1185">Reference proteome</keyword>
<feature type="domain" description="BioF2-like acetyltransferase" evidence="1">
    <location>
        <begin position="173"/>
        <end position="310"/>
    </location>
</feature>
<dbReference type="Gene3D" id="3.40.630.30">
    <property type="match status" value="2"/>
</dbReference>
<protein>
    <submittedName>
        <fullName evidence="2">GNAT family N-acetyltransferase</fullName>
    </submittedName>
</protein>
<evidence type="ECO:0000313" key="3">
    <source>
        <dbReference type="Proteomes" id="UP001528823"/>
    </source>
</evidence>
<name>A0ABT5UE08_9GAMM</name>
<evidence type="ECO:0000259" key="1">
    <source>
        <dbReference type="Pfam" id="PF13480"/>
    </source>
</evidence>
<dbReference type="EMBL" id="JAPMOU010000038">
    <property type="protein sequence ID" value="MDE1464614.1"/>
    <property type="molecule type" value="Genomic_DNA"/>
</dbReference>
<evidence type="ECO:0000313" key="2">
    <source>
        <dbReference type="EMBL" id="MDE1464614.1"/>
    </source>
</evidence>
<dbReference type="InterPro" id="IPR038740">
    <property type="entry name" value="BioF2-like_GNAT_dom"/>
</dbReference>
<proteinExistence type="predicted"/>
<gene>
    <name evidence="2" type="ORF">ORQ98_21860</name>
</gene>
<sequence>MDTSLVTGLAAEQLLTNQQFINQWQQLYNQSSIAYSFQSQPYVNSWWQAYHHNYDLAFSLGYDNNQLVACLPLCIRGNQITAAGNHQAEYQAWLTTPEKQYDFFSALVTDIQQVFPDSQLSLKHLPKSILTHTLEKDTGLTEHLIINNYQRPLMKLNANDIKQALAKESNKNNTNHLKNLGELKFAHVTEPQAKISLFKQLVPLYDFHQGAINNFLPFSQDTAKFQFFTTLCQTLTNQLHLTGLWLNEQLVSAQLGFISKNTLHLGILCFAPQYTQYSPSELHLLWLAEHLLEEGYEYLDLTPGNDPWKKQFTNEYDNMVELVYFSNIKHKQRYEKVQHTANTIKRSSTQIGFTSKRYHSILSLPHKLTSTKALKAIVEQYYCDVELRVYQFKNESNTNTKNPDVNPDNNNTTVTFNTFSLHNLTKFSPEFDWQSRQQFLTECSQRLEEGEIPYSYVNSYKLMACAWLTPNTSQAYFNEVKQKITFPANSAIIHSFYTPPTVQDQTLYHHCIQQQINDAFSIYKAKQLFTVVRADNLSLQQLIEKNNFEYIGSLHYKHHFNNETKSQQLPDYLTAASNE</sequence>
<dbReference type="SUPFAM" id="SSF55729">
    <property type="entry name" value="Acyl-CoA N-acyltransferases (Nat)"/>
    <property type="match status" value="2"/>
</dbReference>
<reference evidence="2 3" key="1">
    <citation type="submission" date="2022-11" db="EMBL/GenBank/DDBJ databases">
        <title>Spartinivicinus poritis sp. nov., isolated from scleractinian coral Porites lutea.</title>
        <authorList>
            <person name="Zhang G."/>
            <person name="Cai L."/>
            <person name="Wei Q."/>
        </authorList>
    </citation>
    <scope>NUCLEOTIDE SEQUENCE [LARGE SCALE GENOMIC DNA]</scope>
    <source>
        <strain evidence="2 3">A2-2</strain>
    </source>
</reference>
<dbReference type="InterPro" id="IPR016181">
    <property type="entry name" value="Acyl_CoA_acyltransferase"/>
</dbReference>
<accession>A0ABT5UE08</accession>
<dbReference type="Proteomes" id="UP001528823">
    <property type="component" value="Unassembled WGS sequence"/>
</dbReference>